<sequence length="752" mass="83662">MNIRQVILERGLEGLFTQATIGLEKEGQRVLADGKLSQMGHPSAFGDRSFHPYIQTDFAESQLELISPVTASSAEALRFLGAIHEVTLSHLPKGELLWPLSIPAVLPEADHILEAQMGEVDTRYREYLTQKYGKYKQMVSGIHYNFGLTEAFLMSLREDGESLAQVRNRVYMTLAQRFLRYQWILVYLLGAAPWAPEAYFKGGDVLTEPVRSIRSSSFGYVNQPHVQVSFASLEAYAASLCRLVDSGDLIAEKELYESVRFRGSQSVLDLLDKGIQYLEFRIFDLNPFAPYGITEADARFIHLFLLGLLWLDDDELTEADIQRGRDLKEATALSHPLSSAMDLDEGMNFFAVLEAMAEQLHLPASDREILAQKIQQLQQPELTLAGKLFQAVEEKGSVRDLGLDLAQANMTAVLDRPFGLQAFANMELSTQAFLADAIQYGFGLEILDERDQFVKLTFGDHIEYVKNGNMTSHDSYISPLIMENKVVTKKVLAQAGFAVPDSIQVTNLEEAGQVFHRVKGRPIVIKPKSTNFGLGISIFEEGTTDQADFLEAVRLALLEDKEVMVEDFMAGTEYRFFVLGGETRAVLLRVPANVTGDGKSTVAQLIEAKNDNPLRGDGKSTPLKKIELGDLEVLQLKAQGLRADSIVPEGQKVYLRANSNISTGGDSIDMTDEVHPSYKEIAVAITKAMQAEVCGVDFIIPDIHLPAETSPTSYGIIEANFNPMMMMHIFPAYGTSRRLTTDVLKMLYPEYP</sequence>
<dbReference type="InterPro" id="IPR006334">
    <property type="entry name" value="Glut_cys_ligase"/>
</dbReference>
<comment type="pathway">
    <text evidence="13">Sulfur metabolism; glutathione biosynthesis; glutathione from L-cysteine and L-glutamate: step 2/2.</text>
</comment>
<dbReference type="SUPFAM" id="SSF55931">
    <property type="entry name" value="Glutamine synthetase/guanido kinase"/>
    <property type="match status" value="1"/>
</dbReference>
<dbReference type="PANTHER" id="PTHR38761:SF1">
    <property type="entry name" value="GLUTAMATE--CYSTEINE LIGASE"/>
    <property type="match status" value="1"/>
</dbReference>
<organism evidence="15 16">
    <name type="scientific">Streptococcus caprae</name>
    <dbReference type="NCBI Taxonomy" id="1640501"/>
    <lineage>
        <taxon>Bacteria</taxon>
        <taxon>Bacillati</taxon>
        <taxon>Bacillota</taxon>
        <taxon>Bacilli</taxon>
        <taxon>Lactobacillales</taxon>
        <taxon>Streptococcaceae</taxon>
        <taxon>Streptococcus</taxon>
    </lineage>
</organism>
<dbReference type="Gene3D" id="3.30.470.20">
    <property type="entry name" value="ATP-grasp fold, B domain"/>
    <property type="match status" value="2"/>
</dbReference>
<evidence type="ECO:0000313" key="15">
    <source>
        <dbReference type="EMBL" id="MFC3928557.1"/>
    </source>
</evidence>
<dbReference type="NCBIfam" id="NF002688">
    <property type="entry name" value="PRK02471.1"/>
    <property type="match status" value="1"/>
</dbReference>
<dbReference type="InterPro" id="IPR007370">
    <property type="entry name" value="Glu_cys_ligase"/>
</dbReference>
<dbReference type="InterPro" id="IPR006335">
    <property type="entry name" value="Glut_biosynth"/>
</dbReference>
<comment type="catalytic activity">
    <reaction evidence="12 13">
        <text>L-cysteine + L-glutamate + ATP = gamma-L-glutamyl-L-cysteine + ADP + phosphate + H(+)</text>
        <dbReference type="Rhea" id="RHEA:13285"/>
        <dbReference type="ChEBI" id="CHEBI:15378"/>
        <dbReference type="ChEBI" id="CHEBI:29985"/>
        <dbReference type="ChEBI" id="CHEBI:30616"/>
        <dbReference type="ChEBI" id="CHEBI:35235"/>
        <dbReference type="ChEBI" id="CHEBI:43474"/>
        <dbReference type="ChEBI" id="CHEBI:58173"/>
        <dbReference type="ChEBI" id="CHEBI:456216"/>
        <dbReference type="EC" id="6.3.2.2"/>
    </reaction>
</comment>
<comment type="function">
    <text evidence="13">Synthesizes glutathione from L-glutamate and L-cysteine via gamma-L-glutamyl-L-cysteine.</text>
</comment>
<feature type="region of interest" description="Glutamate--cysteine ligase" evidence="13">
    <location>
        <begin position="1"/>
        <end position="332"/>
    </location>
</feature>
<evidence type="ECO:0000256" key="6">
    <source>
        <dbReference type="ARBA" id="ARBA00022723"/>
    </source>
</evidence>
<keyword evidence="16" id="KW-1185">Reference proteome</keyword>
<evidence type="ECO:0000256" key="1">
    <source>
        <dbReference type="ARBA" id="ARBA00001936"/>
    </source>
</evidence>
<keyword evidence="11 13" id="KW-0511">Multifunctional enzyme</keyword>
<dbReference type="PROSITE" id="PS50975">
    <property type="entry name" value="ATP_GRASP"/>
    <property type="match status" value="1"/>
</dbReference>
<evidence type="ECO:0000256" key="5">
    <source>
        <dbReference type="ARBA" id="ARBA00022684"/>
    </source>
</evidence>
<evidence type="ECO:0000256" key="8">
    <source>
        <dbReference type="ARBA" id="ARBA00022840"/>
    </source>
</evidence>
<dbReference type="EC" id="6.3.2.2" evidence="13"/>
<evidence type="ECO:0000256" key="12">
    <source>
        <dbReference type="ARBA" id="ARBA00048819"/>
    </source>
</evidence>
<dbReference type="Gene3D" id="3.30.590.20">
    <property type="match status" value="1"/>
</dbReference>
<proteinExistence type="inferred from homology"/>
<name>A0ABV8CWV4_9STRE</name>
<evidence type="ECO:0000256" key="4">
    <source>
        <dbReference type="ARBA" id="ARBA00022598"/>
    </source>
</evidence>
<dbReference type="Pfam" id="PF18419">
    <property type="entry name" value="ATP-grasp_6"/>
    <property type="match status" value="1"/>
</dbReference>
<comment type="catalytic activity">
    <reaction evidence="13">
        <text>gamma-L-glutamyl-L-cysteine + glycine + ATP = glutathione + ADP + phosphate + H(+)</text>
        <dbReference type="Rhea" id="RHEA:13557"/>
        <dbReference type="ChEBI" id="CHEBI:15378"/>
        <dbReference type="ChEBI" id="CHEBI:30616"/>
        <dbReference type="ChEBI" id="CHEBI:43474"/>
        <dbReference type="ChEBI" id="CHEBI:57305"/>
        <dbReference type="ChEBI" id="CHEBI:57925"/>
        <dbReference type="ChEBI" id="CHEBI:58173"/>
        <dbReference type="ChEBI" id="CHEBI:456216"/>
        <dbReference type="EC" id="6.3.2.3"/>
    </reaction>
</comment>
<dbReference type="SUPFAM" id="SSF56059">
    <property type="entry name" value="Glutathione synthetase ATP-binding domain-like"/>
    <property type="match status" value="1"/>
</dbReference>
<dbReference type="HAMAP" id="MF_00782">
    <property type="entry name" value="Glut_biosynth"/>
    <property type="match status" value="1"/>
</dbReference>
<dbReference type="GO" id="GO:0004357">
    <property type="term" value="F:glutamate-cysteine ligase activity"/>
    <property type="evidence" value="ECO:0007669"/>
    <property type="project" value="UniProtKB-EC"/>
</dbReference>
<keyword evidence="4 13" id="KW-0436">Ligase</keyword>
<comment type="subunit">
    <text evidence="13">Monomer.</text>
</comment>
<evidence type="ECO:0000256" key="10">
    <source>
        <dbReference type="ARBA" id="ARBA00023211"/>
    </source>
</evidence>
<dbReference type="GO" id="GO:0004363">
    <property type="term" value="F:glutathione synthase activity"/>
    <property type="evidence" value="ECO:0007669"/>
    <property type="project" value="UniProtKB-EC"/>
</dbReference>
<evidence type="ECO:0000256" key="2">
    <source>
        <dbReference type="ARBA" id="ARBA00001946"/>
    </source>
</evidence>
<accession>A0ABV8CWV4</accession>
<dbReference type="PANTHER" id="PTHR38761">
    <property type="entry name" value="GLUTAMATE--CYSTEINE LIGASE"/>
    <property type="match status" value="1"/>
</dbReference>
<evidence type="ECO:0000256" key="11">
    <source>
        <dbReference type="ARBA" id="ARBA00023268"/>
    </source>
</evidence>
<comment type="cofactor">
    <cofactor evidence="1">
        <name>Mn(2+)</name>
        <dbReference type="ChEBI" id="CHEBI:29035"/>
    </cofactor>
</comment>
<comment type="similarity">
    <text evidence="13">In the N-terminal section; belongs to the glutamate--cysteine ligase type 1 family. Type 2 subfamily.</text>
</comment>
<dbReference type="RefSeq" id="WP_380427224.1">
    <property type="nucleotide sequence ID" value="NZ_JBHRZV010000050.1"/>
</dbReference>
<dbReference type="EMBL" id="JBHRZV010000050">
    <property type="protein sequence ID" value="MFC3928557.1"/>
    <property type="molecule type" value="Genomic_DNA"/>
</dbReference>
<dbReference type="InterPro" id="IPR014746">
    <property type="entry name" value="Gln_synth/guanido_kin_cat_dom"/>
</dbReference>
<feature type="domain" description="ATP-grasp" evidence="14">
    <location>
        <begin position="489"/>
        <end position="748"/>
    </location>
</feature>
<keyword evidence="6" id="KW-0479">Metal-binding</keyword>
<dbReference type="Proteomes" id="UP001595807">
    <property type="component" value="Unassembled WGS sequence"/>
</dbReference>
<evidence type="ECO:0000313" key="16">
    <source>
        <dbReference type="Proteomes" id="UP001595807"/>
    </source>
</evidence>
<gene>
    <name evidence="13 15" type="primary">gshAB</name>
    <name evidence="13" type="synonym">gshF</name>
    <name evidence="15" type="ORF">ACFORF_08285</name>
</gene>
<evidence type="ECO:0000256" key="3">
    <source>
        <dbReference type="ARBA" id="ARBA00005006"/>
    </source>
</evidence>
<reference evidence="16" key="1">
    <citation type="journal article" date="2019" name="Int. J. Syst. Evol. Microbiol.">
        <title>The Global Catalogue of Microorganisms (GCM) 10K type strain sequencing project: providing services to taxonomists for standard genome sequencing and annotation.</title>
        <authorList>
            <consortium name="The Broad Institute Genomics Platform"/>
            <consortium name="The Broad Institute Genome Sequencing Center for Infectious Disease"/>
            <person name="Wu L."/>
            <person name="Ma J."/>
        </authorList>
    </citation>
    <scope>NUCLEOTIDE SEQUENCE [LARGE SCALE GENOMIC DNA]</scope>
    <source>
        <strain evidence="16">CCUG 67170</strain>
    </source>
</reference>
<keyword evidence="7 13" id="KW-0547">Nucleotide-binding</keyword>
<keyword evidence="9" id="KW-0460">Magnesium</keyword>
<dbReference type="EC" id="6.3.2.3" evidence="13"/>
<keyword evidence="8 13" id="KW-0067">ATP-binding</keyword>
<dbReference type="Pfam" id="PF04262">
    <property type="entry name" value="Glu_cys_ligase"/>
    <property type="match status" value="1"/>
</dbReference>
<comment type="cofactor">
    <cofactor evidence="2">
        <name>Mg(2+)</name>
        <dbReference type="ChEBI" id="CHEBI:18420"/>
    </cofactor>
</comment>
<evidence type="ECO:0000256" key="13">
    <source>
        <dbReference type="HAMAP-Rule" id="MF_00782"/>
    </source>
</evidence>
<protein>
    <recommendedName>
        <fullName evidence="13">Glutathione biosynthesis bifunctional protein GshAB</fullName>
    </recommendedName>
    <alternativeName>
        <fullName evidence="13">Gamma-GCS-GS</fullName>
        <shortName evidence="13">GCS-GS</shortName>
    </alternativeName>
    <domain>
        <recommendedName>
            <fullName evidence="13">Glutamate--cysteine ligase</fullName>
            <ecNumber evidence="13">6.3.2.2</ecNumber>
        </recommendedName>
        <alternativeName>
            <fullName evidence="13">Gamma-ECS</fullName>
            <shortName evidence="13">GCS</shortName>
        </alternativeName>
        <alternativeName>
            <fullName evidence="13">Gamma-glutamylcysteine synthetase</fullName>
        </alternativeName>
    </domain>
    <domain>
        <recommendedName>
            <fullName evidence="13">Glutathione synthetase</fullName>
            <ecNumber evidence="13">6.3.2.3</ecNumber>
        </recommendedName>
        <alternativeName>
            <fullName evidence="13">GSH synthetase</fullName>
            <shortName evidence="13">GS</shortName>
            <shortName evidence="13">GSH-S</shortName>
            <shortName evidence="13">GSHase</shortName>
        </alternativeName>
        <alternativeName>
            <fullName evidence="13">Glutathione synthase</fullName>
        </alternativeName>
    </domain>
</protein>
<dbReference type="InterPro" id="IPR011761">
    <property type="entry name" value="ATP-grasp"/>
</dbReference>
<dbReference type="NCBIfam" id="TIGR01435">
    <property type="entry name" value="glu_cys_lig_rel"/>
    <property type="match status" value="1"/>
</dbReference>
<keyword evidence="5 13" id="KW-0317">Glutathione biosynthesis</keyword>
<evidence type="ECO:0000259" key="14">
    <source>
        <dbReference type="PROSITE" id="PS50975"/>
    </source>
</evidence>
<comment type="caution">
    <text evidence="15">The sequence shown here is derived from an EMBL/GenBank/DDBJ whole genome shotgun (WGS) entry which is preliminary data.</text>
</comment>
<evidence type="ECO:0000256" key="7">
    <source>
        <dbReference type="ARBA" id="ARBA00022741"/>
    </source>
</evidence>
<keyword evidence="10" id="KW-0464">Manganese</keyword>
<dbReference type="InterPro" id="IPR040657">
    <property type="entry name" value="GshAB_ATP-grasp"/>
</dbReference>
<comment type="pathway">
    <text evidence="3 13">Sulfur metabolism; glutathione biosynthesis; glutathione from L-cysteine and L-glutamate: step 1/2.</text>
</comment>
<evidence type="ECO:0000256" key="9">
    <source>
        <dbReference type="ARBA" id="ARBA00022842"/>
    </source>
</evidence>